<proteinExistence type="predicted"/>
<feature type="region of interest" description="Disordered" evidence="1">
    <location>
        <begin position="1"/>
        <end position="26"/>
    </location>
</feature>
<sequence length="486" mass="51071">MAGCALSEESGLPVNQETPTLPEPSAKVAGGCVQPIRLAGHTDHVDVASGEVRRAFTSAGQPGGVVHVRCNNRREAVCPACSATYRRDARRIVLAGMADGQGVPESVVGHPALFVTLTAPSFGPVHSRRSKGKNGQARACRPRRGECPHGRPAGCHARHGDGDRQLGQPLCPDCFDYPGAVIWNTLAPKLWKVTRDRVESAVAAAAGLTVAGLRRQVRITCVKAAELQARGLVHLHAVIRIDGCGDGPDNIVAPPAWATMGPVAECLRAVVAEVAVSAPDPADPSGRLAVRWGEQVDIRPIVLDGPTTSGKIANYLAKYLTKSATAGGALDRPVRSLAHLARLPLNAHARRMVETCWQLGQDERYAAALDEAAGRHPGRLPGLLRWSHAFGWGVHWITKSRRYSTTFVVLRGARRVYARTVAAALSDGLPVDAFGRPDGDPRTVVVGAWRYAGRGAPADAVPPGGPPSVGPSEVTVAVAGGGTAGR</sequence>
<accession>A0A1C3P4H4</accession>
<evidence type="ECO:0000313" key="3">
    <source>
        <dbReference type="Proteomes" id="UP000199013"/>
    </source>
</evidence>
<evidence type="ECO:0000256" key="1">
    <source>
        <dbReference type="SAM" id="MobiDB-lite"/>
    </source>
</evidence>
<organism evidence="2 3">
    <name type="scientific">Candidatus Protofrankia californiensis</name>
    <dbReference type="NCBI Taxonomy" id="1839754"/>
    <lineage>
        <taxon>Bacteria</taxon>
        <taxon>Bacillati</taxon>
        <taxon>Actinomycetota</taxon>
        <taxon>Actinomycetes</taxon>
        <taxon>Frankiales</taxon>
        <taxon>Frankiaceae</taxon>
        <taxon>Protofrankia</taxon>
    </lineage>
</organism>
<keyword evidence="3" id="KW-1185">Reference proteome</keyword>
<dbReference type="Proteomes" id="UP000199013">
    <property type="component" value="Unassembled WGS sequence"/>
</dbReference>
<dbReference type="EMBL" id="FLUV01001782">
    <property type="protein sequence ID" value="SBW24703.1"/>
    <property type="molecule type" value="Genomic_DNA"/>
</dbReference>
<protein>
    <submittedName>
        <fullName evidence="2">Replication initiation protein</fullName>
    </submittedName>
</protein>
<feature type="region of interest" description="Disordered" evidence="1">
    <location>
        <begin position="125"/>
        <end position="144"/>
    </location>
</feature>
<name>A0A1C3P4H4_9ACTN</name>
<reference evidence="3" key="1">
    <citation type="submission" date="2016-02" db="EMBL/GenBank/DDBJ databases">
        <authorList>
            <person name="Wibberg D."/>
        </authorList>
    </citation>
    <scope>NUCLEOTIDE SEQUENCE [LARGE SCALE GENOMIC DNA]</scope>
</reference>
<dbReference type="InterPro" id="IPR046828">
    <property type="entry name" value="RepSA"/>
</dbReference>
<dbReference type="Pfam" id="PF20199">
    <property type="entry name" value="RepSA"/>
    <property type="match status" value="1"/>
</dbReference>
<gene>
    <name evidence="2" type="ORF">FDG2_4267</name>
</gene>
<evidence type="ECO:0000313" key="2">
    <source>
        <dbReference type="EMBL" id="SBW24703.1"/>
    </source>
</evidence>
<dbReference type="AlphaFoldDB" id="A0A1C3P4H4"/>